<dbReference type="Proteomes" id="UP000075920">
    <property type="component" value="Unassembled WGS sequence"/>
</dbReference>
<proteinExistence type="predicted"/>
<sequence>MTETLLGPKRSFGKYGLQAYADYETTDGTGWLAASIDTAAPRLNDRVSNNEDLFGFFAYANKSSSSALDSSTLLTDLFDVLPVMTSSREGQFLSPPHGGNL</sequence>
<evidence type="ECO:0000313" key="1">
    <source>
        <dbReference type="EnsemblMetazoa" id="AMIN014681-PA"/>
    </source>
</evidence>
<keyword evidence="2" id="KW-1185">Reference proteome</keyword>
<dbReference type="VEuPathDB" id="VectorBase:AMIN014681"/>
<name>A0A182WPU2_9DIPT</name>
<protein>
    <submittedName>
        <fullName evidence="1">Uncharacterized protein</fullName>
    </submittedName>
</protein>
<reference evidence="1" key="2">
    <citation type="submission" date="2020-05" db="UniProtKB">
        <authorList>
            <consortium name="EnsemblMetazoa"/>
        </authorList>
    </citation>
    <scope>IDENTIFICATION</scope>
    <source>
        <strain evidence="1">MINIMUS1</strain>
    </source>
</reference>
<reference evidence="2" key="1">
    <citation type="submission" date="2013-03" db="EMBL/GenBank/DDBJ databases">
        <title>The Genome Sequence of Anopheles minimus MINIMUS1.</title>
        <authorList>
            <consortium name="The Broad Institute Genomics Platform"/>
            <person name="Neafsey D.E."/>
            <person name="Walton C."/>
            <person name="Walker B."/>
            <person name="Young S.K."/>
            <person name="Zeng Q."/>
            <person name="Gargeya S."/>
            <person name="Fitzgerald M."/>
            <person name="Haas B."/>
            <person name="Abouelleil A."/>
            <person name="Allen A.W."/>
            <person name="Alvarado L."/>
            <person name="Arachchi H.M."/>
            <person name="Berlin A.M."/>
            <person name="Chapman S.B."/>
            <person name="Gainer-Dewar J."/>
            <person name="Goldberg J."/>
            <person name="Griggs A."/>
            <person name="Gujja S."/>
            <person name="Hansen M."/>
            <person name="Howarth C."/>
            <person name="Imamovic A."/>
            <person name="Ireland A."/>
            <person name="Larimer J."/>
            <person name="McCowan C."/>
            <person name="Murphy C."/>
            <person name="Pearson M."/>
            <person name="Poon T.W."/>
            <person name="Priest M."/>
            <person name="Roberts A."/>
            <person name="Saif S."/>
            <person name="Shea T."/>
            <person name="Sisk P."/>
            <person name="Sykes S."/>
            <person name="Wortman J."/>
            <person name="Nusbaum C."/>
            <person name="Birren B."/>
        </authorList>
    </citation>
    <scope>NUCLEOTIDE SEQUENCE [LARGE SCALE GENOMIC DNA]</scope>
    <source>
        <strain evidence="2">MINIMUS1</strain>
    </source>
</reference>
<organism evidence="1 2">
    <name type="scientific">Anopheles minimus</name>
    <dbReference type="NCBI Taxonomy" id="112268"/>
    <lineage>
        <taxon>Eukaryota</taxon>
        <taxon>Metazoa</taxon>
        <taxon>Ecdysozoa</taxon>
        <taxon>Arthropoda</taxon>
        <taxon>Hexapoda</taxon>
        <taxon>Insecta</taxon>
        <taxon>Pterygota</taxon>
        <taxon>Neoptera</taxon>
        <taxon>Endopterygota</taxon>
        <taxon>Diptera</taxon>
        <taxon>Nematocera</taxon>
        <taxon>Culicoidea</taxon>
        <taxon>Culicidae</taxon>
        <taxon>Anophelinae</taxon>
        <taxon>Anopheles</taxon>
    </lineage>
</organism>
<dbReference type="AlphaFoldDB" id="A0A182WPU2"/>
<dbReference type="EnsemblMetazoa" id="AMIN014681-RA">
    <property type="protein sequence ID" value="AMIN014681-PA"/>
    <property type="gene ID" value="AMIN014681"/>
</dbReference>
<accession>A0A182WPU2</accession>
<evidence type="ECO:0000313" key="2">
    <source>
        <dbReference type="Proteomes" id="UP000075920"/>
    </source>
</evidence>